<gene>
    <name evidence="3" type="ORF">FE840_007610</name>
</gene>
<feature type="transmembrane region" description="Helical" evidence="1">
    <location>
        <begin position="58"/>
        <end position="76"/>
    </location>
</feature>
<dbReference type="EMBL" id="CP058350">
    <property type="protein sequence ID" value="QLF71318.1"/>
    <property type="molecule type" value="Genomic_DNA"/>
</dbReference>
<evidence type="ECO:0000256" key="1">
    <source>
        <dbReference type="SAM" id="Phobius"/>
    </source>
</evidence>
<feature type="transmembrane region" description="Helical" evidence="1">
    <location>
        <begin position="12"/>
        <end position="38"/>
    </location>
</feature>
<dbReference type="Proteomes" id="UP000308530">
    <property type="component" value="Chromosome"/>
</dbReference>
<evidence type="ECO:0000313" key="3">
    <source>
        <dbReference type="EMBL" id="QLF71318.1"/>
    </source>
</evidence>
<keyword evidence="4" id="KW-1185">Reference proteome</keyword>
<dbReference type="Pfam" id="PF20061">
    <property type="entry name" value="DUF6460"/>
    <property type="match status" value="1"/>
</dbReference>
<proteinExistence type="predicted"/>
<organism evidence="3 4">
    <name type="scientific">Peteryoungia desertarenae</name>
    <dbReference type="NCBI Taxonomy" id="1813451"/>
    <lineage>
        <taxon>Bacteria</taxon>
        <taxon>Pseudomonadati</taxon>
        <taxon>Pseudomonadota</taxon>
        <taxon>Alphaproteobacteria</taxon>
        <taxon>Hyphomicrobiales</taxon>
        <taxon>Rhizobiaceae</taxon>
        <taxon>Peteryoungia</taxon>
    </lineage>
</organism>
<evidence type="ECO:0000259" key="2">
    <source>
        <dbReference type="Pfam" id="PF20061"/>
    </source>
</evidence>
<keyword evidence="1" id="KW-1133">Transmembrane helix</keyword>
<feature type="domain" description="DUF6460" evidence="2">
    <location>
        <begin position="49"/>
        <end position="76"/>
    </location>
</feature>
<keyword evidence="1" id="KW-0472">Membrane</keyword>
<keyword evidence="1" id="KW-0812">Transmembrane</keyword>
<evidence type="ECO:0000313" key="4">
    <source>
        <dbReference type="Proteomes" id="UP000308530"/>
    </source>
</evidence>
<name>A0ABX6QRS4_9HYPH</name>
<sequence>MVYYLRGTLKLLLASLIAGTFMSFFGLTPMAVLEFLGVTPEEIQAGLYDGFAWAAPRALLGAMVVLPVWFVTYILMPPPRD</sequence>
<dbReference type="InterPro" id="IPR045594">
    <property type="entry name" value="DUF6460"/>
</dbReference>
<accession>A0ABX6QRS4</accession>
<protein>
    <recommendedName>
        <fullName evidence="2">DUF6460 domain-containing protein</fullName>
    </recommendedName>
</protein>
<reference evidence="3 4" key="1">
    <citation type="submission" date="2020-06" db="EMBL/GenBank/DDBJ databases">
        <title>Genome sequence of Rhizobium sp strain ADMK78.</title>
        <authorList>
            <person name="Rahi P."/>
        </authorList>
    </citation>
    <scope>NUCLEOTIDE SEQUENCE [LARGE SCALE GENOMIC DNA]</scope>
    <source>
        <strain evidence="3 4">ADMK78</strain>
    </source>
</reference>